<dbReference type="InterPro" id="IPR013538">
    <property type="entry name" value="ASHA1/2-like_C"/>
</dbReference>
<evidence type="ECO:0000256" key="1">
    <source>
        <dbReference type="ARBA" id="ARBA00006817"/>
    </source>
</evidence>
<comment type="similarity">
    <text evidence="1">Belongs to the AHA1 family.</text>
</comment>
<dbReference type="AlphaFoldDB" id="A0A7K0EMP4"/>
<proteinExistence type="inferred from homology"/>
<keyword evidence="4" id="KW-1185">Reference proteome</keyword>
<sequence length="146" mass="16715">MEKLEYTITIDAPREKVWDILWNDTTYPVWTGVFSENSRVETDWQEGSKVLFLGGENEGLISSIAAKVPNEYMSFKHLGAIKNGVEDYNSEYTKQWAGSTENYSLKTVDGKTVLQVDLDVTEQDKDYFQKTWPSAMEKIKELAEKG</sequence>
<reference evidence="3 4" key="1">
    <citation type="journal article" date="2018" name="Antonie Van Leeuwenhoek">
        <title>Larkinella terrae sp. nov., isolated from soil on Jeju Island, South Korea.</title>
        <authorList>
            <person name="Ten L.N."/>
            <person name="Jeon J."/>
            <person name="Park S.J."/>
            <person name="Park S."/>
            <person name="Lee S.Y."/>
            <person name="Kim M.K."/>
            <person name="Jung H.Y."/>
        </authorList>
    </citation>
    <scope>NUCLEOTIDE SEQUENCE [LARGE SCALE GENOMIC DNA]</scope>
    <source>
        <strain evidence="3 4">KCTC 52001</strain>
    </source>
</reference>
<dbReference type="RefSeq" id="WP_154176338.1">
    <property type="nucleotide sequence ID" value="NZ_WJXZ01000009.1"/>
</dbReference>
<gene>
    <name evidence="3" type="ORF">GJJ30_16910</name>
</gene>
<evidence type="ECO:0000313" key="3">
    <source>
        <dbReference type="EMBL" id="MRS62982.1"/>
    </source>
</evidence>
<protein>
    <submittedName>
        <fullName evidence="3">SRPBCC domain-containing protein</fullName>
    </submittedName>
</protein>
<evidence type="ECO:0000313" key="4">
    <source>
        <dbReference type="Proteomes" id="UP000441754"/>
    </source>
</evidence>
<organism evidence="3 4">
    <name type="scientific">Larkinella terrae</name>
    <dbReference type="NCBI Taxonomy" id="2025311"/>
    <lineage>
        <taxon>Bacteria</taxon>
        <taxon>Pseudomonadati</taxon>
        <taxon>Bacteroidota</taxon>
        <taxon>Cytophagia</taxon>
        <taxon>Cytophagales</taxon>
        <taxon>Spirosomataceae</taxon>
        <taxon>Larkinella</taxon>
    </lineage>
</organism>
<dbReference type="InterPro" id="IPR023393">
    <property type="entry name" value="START-like_dom_sf"/>
</dbReference>
<dbReference type="SUPFAM" id="SSF55961">
    <property type="entry name" value="Bet v1-like"/>
    <property type="match status" value="1"/>
</dbReference>
<dbReference type="Pfam" id="PF08327">
    <property type="entry name" value="AHSA1"/>
    <property type="match status" value="1"/>
</dbReference>
<dbReference type="Gene3D" id="3.30.530.20">
    <property type="match status" value="1"/>
</dbReference>
<evidence type="ECO:0000259" key="2">
    <source>
        <dbReference type="Pfam" id="PF08327"/>
    </source>
</evidence>
<dbReference type="CDD" id="cd07814">
    <property type="entry name" value="SRPBCC_CalC_Aha1-like"/>
    <property type="match status" value="1"/>
</dbReference>
<accession>A0A7K0EMP4</accession>
<dbReference type="EMBL" id="WJXZ01000009">
    <property type="protein sequence ID" value="MRS62982.1"/>
    <property type="molecule type" value="Genomic_DNA"/>
</dbReference>
<feature type="domain" description="Activator of Hsp90 ATPase homologue 1/2-like C-terminal" evidence="2">
    <location>
        <begin position="11"/>
        <end position="144"/>
    </location>
</feature>
<dbReference type="OrthoDB" id="384974at2"/>
<comment type="caution">
    <text evidence="3">The sequence shown here is derived from an EMBL/GenBank/DDBJ whole genome shotgun (WGS) entry which is preliminary data.</text>
</comment>
<name>A0A7K0EMP4_9BACT</name>
<dbReference type="Proteomes" id="UP000441754">
    <property type="component" value="Unassembled WGS sequence"/>
</dbReference>